<dbReference type="SMART" id="SM00564">
    <property type="entry name" value="PQQ"/>
    <property type="match status" value="6"/>
</dbReference>
<dbReference type="InterPro" id="IPR018391">
    <property type="entry name" value="PQQ_b-propeller_rpt"/>
</dbReference>
<proteinExistence type="predicted"/>
<dbReference type="PROSITE" id="PS51318">
    <property type="entry name" value="TAT"/>
    <property type="match status" value="1"/>
</dbReference>
<accession>A0A6B0GPB4</accession>
<dbReference type="RefSeq" id="WP_158205495.1">
    <property type="nucleotide sequence ID" value="NZ_WSZK01000026.1"/>
</dbReference>
<dbReference type="PANTHER" id="PTHR34512:SF30">
    <property type="entry name" value="OUTER MEMBRANE PROTEIN ASSEMBLY FACTOR BAMB"/>
    <property type="match status" value="1"/>
</dbReference>
<dbReference type="InterPro" id="IPR015943">
    <property type="entry name" value="WD40/YVTN_repeat-like_dom_sf"/>
</dbReference>
<dbReference type="InterPro" id="IPR006311">
    <property type="entry name" value="TAT_signal"/>
</dbReference>
<dbReference type="PANTHER" id="PTHR34512">
    <property type="entry name" value="CELL SURFACE PROTEIN"/>
    <property type="match status" value="1"/>
</dbReference>
<name>A0A6B0GPB4_9EURY</name>
<dbReference type="Pfam" id="PF13360">
    <property type="entry name" value="PQQ_2"/>
    <property type="match status" value="1"/>
</dbReference>
<comment type="caution">
    <text evidence="2">The sequence shown here is derived from an EMBL/GenBank/DDBJ whole genome shotgun (WGS) entry which is preliminary data.</text>
</comment>
<dbReference type="AlphaFoldDB" id="A0A6B0GPB4"/>
<protein>
    <submittedName>
        <fullName evidence="2">PQQ-binding-like beta-propeller repeat protein</fullName>
    </submittedName>
</protein>
<dbReference type="Proteomes" id="UP000451471">
    <property type="component" value="Unassembled WGS sequence"/>
</dbReference>
<keyword evidence="3" id="KW-1185">Reference proteome</keyword>
<dbReference type="PROSITE" id="PS51257">
    <property type="entry name" value="PROKAR_LIPOPROTEIN"/>
    <property type="match status" value="1"/>
</dbReference>
<dbReference type="OrthoDB" id="145878at2157"/>
<evidence type="ECO:0000313" key="3">
    <source>
        <dbReference type="Proteomes" id="UP000451471"/>
    </source>
</evidence>
<feature type="domain" description="Pyrrolo-quinoline quinone repeat" evidence="1">
    <location>
        <begin position="181"/>
        <end position="320"/>
    </location>
</feature>
<evidence type="ECO:0000259" key="1">
    <source>
        <dbReference type="Pfam" id="PF13360"/>
    </source>
</evidence>
<gene>
    <name evidence="2" type="ORF">GQS65_15230</name>
</gene>
<dbReference type="InterPro" id="IPR002372">
    <property type="entry name" value="PQQ_rpt_dom"/>
</dbReference>
<dbReference type="InterPro" id="IPR011047">
    <property type="entry name" value="Quinoprotein_ADH-like_sf"/>
</dbReference>
<organism evidence="2 3">
    <name type="scientific">Halomarina oriensis</name>
    <dbReference type="NCBI Taxonomy" id="671145"/>
    <lineage>
        <taxon>Archaea</taxon>
        <taxon>Methanobacteriati</taxon>
        <taxon>Methanobacteriota</taxon>
        <taxon>Stenosarchaea group</taxon>
        <taxon>Halobacteria</taxon>
        <taxon>Halobacteriales</taxon>
        <taxon>Natronomonadaceae</taxon>
        <taxon>Halomarina</taxon>
    </lineage>
</organism>
<dbReference type="SUPFAM" id="SSF50998">
    <property type="entry name" value="Quinoprotein alcohol dehydrogenase-like"/>
    <property type="match status" value="1"/>
</dbReference>
<dbReference type="Gene3D" id="2.130.10.10">
    <property type="entry name" value="YVTN repeat-like/Quinoprotein amine dehydrogenase"/>
    <property type="match status" value="2"/>
</dbReference>
<sequence>MPSRRDVLAVMTLGGATALAGCAGTLADGSAGRDTSEDWPQFRADAANTGANLDATGPVDDPDVEWVHLGGPWYDMLEPVVTDAVYTVDDGVAALDSASGDVDWRAGDSYTRHTPAVAGDLLVPGDPIRAVARDGGRSALGRRFDFRRWETTIDADTSLTLHDEVVLLGGVADSGTLATDVVALETATGEIRWTTTGSVEGAPATDGEAVYVATDGRDSATALLALDARDGSELWSRRLGEGGPDVPVVLGEGLVYVPRDGSLRAFDTATGDAVWTFTPDGETRVSASPALAQERLYVPTSAESSGLVALDAATGERLWAAGDGPYRCSPSVGDDGIYAVDFDGRLSLHWRDGPAQWRVQVDAPVASSPVPSDGRVFVGTRDGLLYALGEHE</sequence>
<evidence type="ECO:0000313" key="2">
    <source>
        <dbReference type="EMBL" id="MWG35821.1"/>
    </source>
</evidence>
<reference evidence="2 3" key="1">
    <citation type="submission" date="2019-12" db="EMBL/GenBank/DDBJ databases">
        <title>Halocatena pleomorpha gen. nov. sp. nov., an extremely halophilic archaeon of family Halobacteriaceae isolated from saltpan soil.</title>
        <authorList>
            <person name="Pal Y."/>
            <person name="Verma A."/>
            <person name="Krishnamurthi S."/>
            <person name="Kumar P."/>
        </authorList>
    </citation>
    <scope>NUCLEOTIDE SEQUENCE [LARGE SCALE GENOMIC DNA]</scope>
    <source>
        <strain evidence="2 3">JCM 16495</strain>
    </source>
</reference>
<dbReference type="EMBL" id="WSZK01000026">
    <property type="protein sequence ID" value="MWG35821.1"/>
    <property type="molecule type" value="Genomic_DNA"/>
</dbReference>